<organism evidence="1 2">
    <name type="scientific">Perilla frutescens var. hirtella</name>
    <name type="common">Perilla citriodora</name>
    <name type="synonym">Perilla setoyensis</name>
    <dbReference type="NCBI Taxonomy" id="608512"/>
    <lineage>
        <taxon>Eukaryota</taxon>
        <taxon>Viridiplantae</taxon>
        <taxon>Streptophyta</taxon>
        <taxon>Embryophyta</taxon>
        <taxon>Tracheophyta</taxon>
        <taxon>Spermatophyta</taxon>
        <taxon>Magnoliopsida</taxon>
        <taxon>eudicotyledons</taxon>
        <taxon>Gunneridae</taxon>
        <taxon>Pentapetalae</taxon>
        <taxon>asterids</taxon>
        <taxon>lamiids</taxon>
        <taxon>Lamiales</taxon>
        <taxon>Lamiaceae</taxon>
        <taxon>Nepetoideae</taxon>
        <taxon>Elsholtzieae</taxon>
        <taxon>Perilla</taxon>
    </lineage>
</organism>
<keyword evidence="2" id="KW-1185">Reference proteome</keyword>
<accession>A0AAD4PAQ8</accession>
<sequence>MAEKGRRTAAAVLGRTDDERRQLLMMASSAELSYQRLNRAIWLDEGGDMKERWSKNYRFRRLRMAKKVRVKIPKCKNLLRRKARNLVKIVWSKICKRLKESQSHFGDLFAGNYVFMHVSPTPIKYGHGRSFVKNPAFLGY</sequence>
<reference evidence="1 2" key="1">
    <citation type="journal article" date="2021" name="Nat. Commun.">
        <title>Incipient diploidization of the medicinal plant Perilla within 10,000 years.</title>
        <authorList>
            <person name="Zhang Y."/>
            <person name="Shen Q."/>
            <person name="Leng L."/>
            <person name="Zhang D."/>
            <person name="Chen S."/>
            <person name="Shi Y."/>
            <person name="Ning Z."/>
            <person name="Chen S."/>
        </authorList>
    </citation>
    <scope>NUCLEOTIDE SEQUENCE [LARGE SCALE GENOMIC DNA]</scope>
    <source>
        <strain evidence="2">cv. PC099</strain>
    </source>
</reference>
<name>A0AAD4PAQ8_PERFH</name>
<dbReference type="PANTHER" id="PTHR36795">
    <property type="entry name" value="OS01G0938400 PROTEIN"/>
    <property type="match status" value="1"/>
</dbReference>
<evidence type="ECO:0000313" key="1">
    <source>
        <dbReference type="EMBL" id="KAH6833334.1"/>
    </source>
</evidence>
<dbReference type="AlphaFoldDB" id="A0AAD4PAQ8"/>
<dbReference type="Proteomes" id="UP001190926">
    <property type="component" value="Unassembled WGS sequence"/>
</dbReference>
<evidence type="ECO:0000313" key="2">
    <source>
        <dbReference type="Proteomes" id="UP001190926"/>
    </source>
</evidence>
<proteinExistence type="predicted"/>
<gene>
    <name evidence="1" type="ORF">C2S53_003323</name>
</gene>
<dbReference type="EMBL" id="SDAM02000058">
    <property type="protein sequence ID" value="KAH6833334.1"/>
    <property type="molecule type" value="Genomic_DNA"/>
</dbReference>
<dbReference type="PANTHER" id="PTHR36795:SF2">
    <property type="entry name" value="OS01G0938400 PROTEIN"/>
    <property type="match status" value="1"/>
</dbReference>
<comment type="caution">
    <text evidence="1">The sequence shown here is derived from an EMBL/GenBank/DDBJ whole genome shotgun (WGS) entry which is preliminary data.</text>
</comment>
<protein>
    <submittedName>
        <fullName evidence="1">Uncharacterized protein</fullName>
    </submittedName>
</protein>